<feature type="transmembrane region" description="Helical" evidence="1">
    <location>
        <begin position="107"/>
        <end position="133"/>
    </location>
</feature>
<evidence type="ECO:0000313" key="3">
    <source>
        <dbReference type="Proteomes" id="UP000029385"/>
    </source>
</evidence>
<dbReference type="Proteomes" id="UP000029385">
    <property type="component" value="Unassembled WGS sequence"/>
</dbReference>
<dbReference type="AlphaFoldDB" id="A0A091AMI9"/>
<feature type="transmembrane region" description="Helical" evidence="1">
    <location>
        <begin position="153"/>
        <end position="175"/>
    </location>
</feature>
<evidence type="ECO:0008006" key="4">
    <source>
        <dbReference type="Google" id="ProtNLM"/>
    </source>
</evidence>
<keyword evidence="3" id="KW-1185">Reference proteome</keyword>
<dbReference type="OrthoDB" id="5951044at2"/>
<dbReference type="EMBL" id="AVCI01000045">
    <property type="protein sequence ID" value="KFN41413.1"/>
    <property type="molecule type" value="Genomic_DNA"/>
</dbReference>
<feature type="transmembrane region" description="Helical" evidence="1">
    <location>
        <begin position="182"/>
        <end position="200"/>
    </location>
</feature>
<comment type="caution">
    <text evidence="2">The sequence shown here is derived from an EMBL/GenBank/DDBJ whole genome shotgun (WGS) entry which is preliminary data.</text>
</comment>
<dbReference type="RefSeq" id="WP_022968112.1">
    <property type="nucleotide sequence ID" value="NZ_ATVD01000001.1"/>
</dbReference>
<accession>A0A091AMI9</accession>
<feature type="transmembrane region" description="Helical" evidence="1">
    <location>
        <begin position="224"/>
        <end position="248"/>
    </location>
</feature>
<keyword evidence="1" id="KW-1133">Transmembrane helix</keyword>
<feature type="transmembrane region" description="Helical" evidence="1">
    <location>
        <begin position="58"/>
        <end position="86"/>
    </location>
</feature>
<feature type="transmembrane region" description="Helical" evidence="1">
    <location>
        <begin position="20"/>
        <end position="38"/>
    </location>
</feature>
<evidence type="ECO:0000313" key="2">
    <source>
        <dbReference type="EMBL" id="KFN41413.1"/>
    </source>
</evidence>
<gene>
    <name evidence="2" type="ORF">N789_05925</name>
</gene>
<reference evidence="2 3" key="1">
    <citation type="submission" date="2013-09" db="EMBL/GenBank/DDBJ databases">
        <title>Genome sequencing of Arenimonas oryziterrae.</title>
        <authorList>
            <person name="Chen F."/>
            <person name="Wang G."/>
        </authorList>
    </citation>
    <scope>NUCLEOTIDE SEQUENCE [LARGE SCALE GENOMIC DNA]</scope>
    <source>
        <strain evidence="2 3">YC6267</strain>
    </source>
</reference>
<sequence length="253" mass="27357">MSPLMRALSAESVKLRGTLALWMCLIAPTVVVALYVLQMSFSKMGDHALGDPAAAWRLFAQSCLALWAILMLPLFVTLEAALLAALEHNERLWKHLLALPVPRRVHYLAKLVALAAMVLLATGVLAVLIPIGGGVLMLVKPAMGLAGAPPWEFIATRGAGLFVAALLIVALHTWISIRWRSFTVAVATGMTATVMGFLIGQSERFGHWFPWTMPIQILAGEGKYVAFVLVAGLAGGALVTVFGLWDYLRREFA</sequence>
<proteinExistence type="predicted"/>
<organism evidence="2 3">
    <name type="scientific">Arenimonas oryziterrae DSM 21050 = YC6267</name>
    <dbReference type="NCBI Taxonomy" id="1121015"/>
    <lineage>
        <taxon>Bacteria</taxon>
        <taxon>Pseudomonadati</taxon>
        <taxon>Pseudomonadota</taxon>
        <taxon>Gammaproteobacteria</taxon>
        <taxon>Lysobacterales</taxon>
        <taxon>Lysobacteraceae</taxon>
        <taxon>Arenimonas</taxon>
    </lineage>
</organism>
<dbReference type="Pfam" id="PF12730">
    <property type="entry name" value="ABC2_membrane_4"/>
    <property type="match status" value="1"/>
</dbReference>
<dbReference type="eggNOG" id="COG4200">
    <property type="taxonomic scope" value="Bacteria"/>
</dbReference>
<evidence type="ECO:0000256" key="1">
    <source>
        <dbReference type="SAM" id="Phobius"/>
    </source>
</evidence>
<dbReference type="CDD" id="cd21809">
    <property type="entry name" value="ABC-2_lan_permease-like"/>
    <property type="match status" value="1"/>
</dbReference>
<protein>
    <recommendedName>
        <fullName evidence="4">ABC transporter permease</fullName>
    </recommendedName>
</protein>
<keyword evidence="1" id="KW-0812">Transmembrane</keyword>
<dbReference type="PATRIC" id="fig|1121015.4.peg.2847"/>
<keyword evidence="1" id="KW-0472">Membrane</keyword>
<dbReference type="STRING" id="1121015.GCA_000420545_00451"/>
<name>A0A091AMI9_9GAMM</name>